<reference evidence="2 3" key="1">
    <citation type="submission" date="2018-08" db="EMBL/GenBank/DDBJ databases">
        <title>Wenzhouxiangella salilacus sp. nov., a novel bacterium isolated from a saline lake in Xinjiang Province, China.</title>
        <authorList>
            <person name="Han S."/>
        </authorList>
    </citation>
    <scope>NUCLEOTIDE SEQUENCE [LARGE SCALE GENOMIC DNA]</scope>
    <source>
        <strain evidence="2 3">XDB06</strain>
    </source>
</reference>
<sequence length="97" mass="10681">MASRKTVTFAIMHMSVAFAVVYLMTGSLALGGAVAMIEPAVNTIAYFFHEKVWERFGLGGGRVSEQPPAQCPFHDQAQRPADPLARCLQCQWRARIA</sequence>
<dbReference type="InterPro" id="IPR018638">
    <property type="entry name" value="DUF2061_membrane"/>
</dbReference>
<organism evidence="2 3">
    <name type="scientific">Wenzhouxiangella sediminis</name>
    <dbReference type="NCBI Taxonomy" id="1792836"/>
    <lineage>
        <taxon>Bacteria</taxon>
        <taxon>Pseudomonadati</taxon>
        <taxon>Pseudomonadota</taxon>
        <taxon>Gammaproteobacteria</taxon>
        <taxon>Chromatiales</taxon>
        <taxon>Wenzhouxiangellaceae</taxon>
        <taxon>Wenzhouxiangella</taxon>
    </lineage>
</organism>
<protein>
    <submittedName>
        <fullName evidence="2">DUF2061 domain-containing protein</fullName>
    </submittedName>
</protein>
<accession>A0A3E1K4C4</accession>
<dbReference type="EMBL" id="QUZK01000053">
    <property type="protein sequence ID" value="RFF28907.1"/>
    <property type="molecule type" value="Genomic_DNA"/>
</dbReference>
<feature type="domain" description="DUF2061" evidence="1">
    <location>
        <begin position="5"/>
        <end position="54"/>
    </location>
</feature>
<evidence type="ECO:0000259" key="1">
    <source>
        <dbReference type="Pfam" id="PF09834"/>
    </source>
</evidence>
<evidence type="ECO:0000313" key="3">
    <source>
        <dbReference type="Proteomes" id="UP000260351"/>
    </source>
</evidence>
<gene>
    <name evidence="2" type="ORF">DZC52_15110</name>
</gene>
<dbReference type="Pfam" id="PF09834">
    <property type="entry name" value="DUF2061"/>
    <property type="match status" value="1"/>
</dbReference>
<name>A0A3E1K4C4_9GAMM</name>
<dbReference type="OrthoDB" id="9133582at2"/>
<proteinExistence type="predicted"/>
<evidence type="ECO:0000313" key="2">
    <source>
        <dbReference type="EMBL" id="RFF28907.1"/>
    </source>
</evidence>
<dbReference type="AlphaFoldDB" id="A0A3E1K4C4"/>
<comment type="caution">
    <text evidence="2">The sequence shown here is derived from an EMBL/GenBank/DDBJ whole genome shotgun (WGS) entry which is preliminary data.</text>
</comment>
<dbReference type="Proteomes" id="UP000260351">
    <property type="component" value="Unassembled WGS sequence"/>
</dbReference>
<keyword evidence="3" id="KW-1185">Reference proteome</keyword>